<dbReference type="PANTHER" id="PTHR11069">
    <property type="entry name" value="GLUCOSYLCERAMIDASE"/>
    <property type="match status" value="1"/>
</dbReference>
<dbReference type="GO" id="GO:0004348">
    <property type="term" value="F:glucosylceramidase activity"/>
    <property type="evidence" value="ECO:0007669"/>
    <property type="project" value="InterPro"/>
</dbReference>
<name>A0A517TXS5_9BACT</name>
<keyword evidence="2 5" id="KW-0732">Signal</keyword>
<dbReference type="InterPro" id="IPR018247">
    <property type="entry name" value="EF_Hand_1_Ca_BS"/>
</dbReference>
<dbReference type="Gene3D" id="2.60.40.1180">
    <property type="entry name" value="Golgi alpha-mannosidase II"/>
    <property type="match status" value="1"/>
</dbReference>
<proteinExistence type="inferred from homology"/>
<dbReference type="InterPro" id="IPR033452">
    <property type="entry name" value="GH30_C"/>
</dbReference>
<dbReference type="OrthoDB" id="9806701at2"/>
<dbReference type="Proteomes" id="UP000317909">
    <property type="component" value="Chromosome"/>
</dbReference>
<protein>
    <submittedName>
        <fullName evidence="8">O-Glycosyl hydrolase family 30</fullName>
    </submittedName>
</protein>
<evidence type="ECO:0000259" key="6">
    <source>
        <dbReference type="Pfam" id="PF02055"/>
    </source>
</evidence>
<gene>
    <name evidence="8" type="ORF">I41_23640</name>
</gene>
<dbReference type="Pfam" id="PF02055">
    <property type="entry name" value="Glyco_hydro_30"/>
    <property type="match status" value="1"/>
</dbReference>
<dbReference type="InterPro" id="IPR033453">
    <property type="entry name" value="Glyco_hydro_30_TIM-barrel"/>
</dbReference>
<evidence type="ECO:0000259" key="7">
    <source>
        <dbReference type="Pfam" id="PF17189"/>
    </source>
</evidence>
<dbReference type="InterPro" id="IPR001139">
    <property type="entry name" value="Glyco_hydro_30"/>
</dbReference>
<evidence type="ECO:0000256" key="5">
    <source>
        <dbReference type="SAM" id="SignalP"/>
    </source>
</evidence>
<organism evidence="8 9">
    <name type="scientific">Lacipirellula limnantheis</name>
    <dbReference type="NCBI Taxonomy" id="2528024"/>
    <lineage>
        <taxon>Bacteria</taxon>
        <taxon>Pseudomonadati</taxon>
        <taxon>Planctomycetota</taxon>
        <taxon>Planctomycetia</taxon>
        <taxon>Pirellulales</taxon>
        <taxon>Lacipirellulaceae</taxon>
        <taxon>Lacipirellula</taxon>
    </lineage>
</organism>
<dbReference type="KEGG" id="llh:I41_23640"/>
<evidence type="ECO:0000313" key="8">
    <source>
        <dbReference type="EMBL" id="QDT73175.1"/>
    </source>
</evidence>
<dbReference type="PRINTS" id="PR00843">
    <property type="entry name" value="GLHYDRLASE30"/>
</dbReference>
<dbReference type="Pfam" id="PF17189">
    <property type="entry name" value="Glyco_hydro_30C"/>
    <property type="match status" value="1"/>
</dbReference>
<evidence type="ECO:0000256" key="1">
    <source>
        <dbReference type="ARBA" id="ARBA00005382"/>
    </source>
</evidence>
<evidence type="ECO:0000256" key="3">
    <source>
        <dbReference type="ARBA" id="ARBA00022801"/>
    </source>
</evidence>
<keyword evidence="4" id="KW-0326">Glycosidase</keyword>
<dbReference type="InterPro" id="IPR013780">
    <property type="entry name" value="Glyco_hydro_b"/>
</dbReference>
<dbReference type="EMBL" id="CP036339">
    <property type="protein sequence ID" value="QDT73175.1"/>
    <property type="molecule type" value="Genomic_DNA"/>
</dbReference>
<keyword evidence="3 4" id="KW-0378">Hydrolase</keyword>
<feature type="domain" description="Glycosyl hydrolase family 30 beta sandwich" evidence="7">
    <location>
        <begin position="407"/>
        <end position="466"/>
    </location>
</feature>
<feature type="signal peptide" evidence="5">
    <location>
        <begin position="1"/>
        <end position="26"/>
    </location>
</feature>
<dbReference type="PANTHER" id="PTHR11069:SF23">
    <property type="entry name" value="LYSOSOMAL ACID GLUCOSYLCERAMIDASE"/>
    <property type="match status" value="1"/>
</dbReference>
<dbReference type="Gene3D" id="2.60.120.260">
    <property type="entry name" value="Galactose-binding domain-like"/>
    <property type="match status" value="1"/>
</dbReference>
<dbReference type="GO" id="GO:0006680">
    <property type="term" value="P:glucosylceramide catabolic process"/>
    <property type="evidence" value="ECO:0007669"/>
    <property type="project" value="TreeGrafter"/>
</dbReference>
<evidence type="ECO:0000256" key="4">
    <source>
        <dbReference type="RuleBase" id="RU361188"/>
    </source>
</evidence>
<evidence type="ECO:0000313" key="9">
    <source>
        <dbReference type="Proteomes" id="UP000317909"/>
    </source>
</evidence>
<dbReference type="Gene3D" id="3.20.20.80">
    <property type="entry name" value="Glycosidases"/>
    <property type="match status" value="1"/>
</dbReference>
<feature type="chain" id="PRO_5021935278" evidence="5">
    <location>
        <begin position="27"/>
        <end position="732"/>
    </location>
</feature>
<dbReference type="GO" id="GO:0016020">
    <property type="term" value="C:membrane"/>
    <property type="evidence" value="ECO:0007669"/>
    <property type="project" value="GOC"/>
</dbReference>
<keyword evidence="9" id="KW-1185">Reference proteome</keyword>
<sequence length="732" mass="78554" precursor="true">MLLNSFRRRACVALVMVGLASRGAFGVDVWMTTGDKSQLLAQRPDVVFQPGLGSGGTVISVNPQTKYQTIAGYGAAMTDSAAWLLQNRMNGSQREKLMRQLFSAADGIGLNYVRVPMGASDFTASGFYSYNDNPPGGADPLQEHFSVAHDEAYVIPRLQEARQLNGDLKLMAAPWSAPAWMKTNQSLLGGSLTASLEESYAIYLAKFIKAYEAGGLPIDAITLQNEPLHTSNYPTMSMSATQQISLIKNHVGPRFASEGITTKIVAYDHNWDNTAFPLQVLADADARQFIAGTAFHAYAGNVTAQSTVHNAYPEKDIYFTEITGGDWAPNFADNVVWNFRNIIIGGARNWSKSAILWNLALDENNGPHQGGCADCRGVVTVDSQTGEVTYNEEFYTLGQVTKGVDANAVRISSPTTSQLETVAFLNPDGSQSLIALNPNAASTTIRVYQNGEHFNYQIPGKSVATFRWDAQGADFDNGGFDDGAFHLGGGSLDAWTSFGNIVGNVRVASEAVFEGEKSLKLSGQFSGMPNESGVFQGVTVVTGEYVHASLSQFVRATEGLEDSDNVVQVKIEFYNEYGAARGSGHFLGGLTATIADAATPSEAWGSTELGGVAPPGSVEARLVIQFLQPSGQEGSVYVDSVVFGVTELPGDFDHNGRVDGSDLLAWRQAFGVDASADADGDGDSDGSDFLLWQRYSNAATQNFARLAVPEPPLSPIVWAAGAMLRWLTRTFE</sequence>
<reference evidence="8 9" key="1">
    <citation type="submission" date="2019-02" db="EMBL/GenBank/DDBJ databases">
        <title>Deep-cultivation of Planctomycetes and their phenomic and genomic characterization uncovers novel biology.</title>
        <authorList>
            <person name="Wiegand S."/>
            <person name="Jogler M."/>
            <person name="Boedeker C."/>
            <person name="Pinto D."/>
            <person name="Vollmers J."/>
            <person name="Rivas-Marin E."/>
            <person name="Kohn T."/>
            <person name="Peeters S.H."/>
            <person name="Heuer A."/>
            <person name="Rast P."/>
            <person name="Oberbeckmann S."/>
            <person name="Bunk B."/>
            <person name="Jeske O."/>
            <person name="Meyerdierks A."/>
            <person name="Storesund J.E."/>
            <person name="Kallscheuer N."/>
            <person name="Luecker S."/>
            <person name="Lage O.M."/>
            <person name="Pohl T."/>
            <person name="Merkel B.J."/>
            <person name="Hornburger P."/>
            <person name="Mueller R.-W."/>
            <person name="Bruemmer F."/>
            <person name="Labrenz M."/>
            <person name="Spormann A.M."/>
            <person name="Op den Camp H."/>
            <person name="Overmann J."/>
            <person name="Amann R."/>
            <person name="Jetten M.S.M."/>
            <person name="Mascher T."/>
            <person name="Medema M.H."/>
            <person name="Devos D.P."/>
            <person name="Kaster A.-K."/>
            <person name="Ovreas L."/>
            <person name="Rohde M."/>
            <person name="Galperin M.Y."/>
            <person name="Jogler C."/>
        </authorList>
    </citation>
    <scope>NUCLEOTIDE SEQUENCE [LARGE SCALE GENOMIC DNA]</scope>
    <source>
        <strain evidence="8 9">I41</strain>
    </source>
</reference>
<dbReference type="RefSeq" id="WP_145432685.1">
    <property type="nucleotide sequence ID" value="NZ_CP036339.1"/>
</dbReference>
<comment type="similarity">
    <text evidence="1 4">Belongs to the glycosyl hydrolase 30 family.</text>
</comment>
<dbReference type="SUPFAM" id="SSF51445">
    <property type="entry name" value="(Trans)glycosidases"/>
    <property type="match status" value="1"/>
</dbReference>
<feature type="domain" description="Glycosyl hydrolase family 30 TIM-barrel" evidence="6">
    <location>
        <begin position="70"/>
        <end position="368"/>
    </location>
</feature>
<dbReference type="PROSITE" id="PS00018">
    <property type="entry name" value="EF_HAND_1"/>
    <property type="match status" value="1"/>
</dbReference>
<dbReference type="AlphaFoldDB" id="A0A517TXS5"/>
<accession>A0A517TXS5</accession>
<evidence type="ECO:0000256" key="2">
    <source>
        <dbReference type="ARBA" id="ARBA00022729"/>
    </source>
</evidence>
<dbReference type="InterPro" id="IPR017853">
    <property type="entry name" value="GH"/>
</dbReference>